<feature type="domain" description="F-box" evidence="1">
    <location>
        <begin position="2"/>
        <end position="35"/>
    </location>
</feature>
<dbReference type="EMBL" id="ON887157">
    <property type="protein sequence ID" value="WBR14837.1"/>
    <property type="molecule type" value="Genomic_DNA"/>
</dbReference>
<name>A0AA95EEZ2_9VIRU</name>
<evidence type="ECO:0000313" key="3">
    <source>
        <dbReference type="Proteomes" id="UP001185135"/>
    </source>
</evidence>
<sequence length="371" mass="40582">MLPAELMCIVFGHLPLPWWVAAARVCRWWRVCVQTAWTLRRGSLAKEPCPSLPHTLCVAVQGGHVGAALWIAEIVGADLTNTASVAMWMASCPARSWERALTDAARAGRDDVILWAAHHVVPTKESLAAEVAAAYGLTGCVEKLVCAMRAEWSHRVVACALASGNTECVDMILADRRVPVRLPLAYIAAITLPQYVDTLLDRARLPCHLDDAGAVRWLAAQNLPLDGSTRAGVIRPCIRPSVASLSGAEARTWPPMRRLHPDDLLPEGALAGYCQLNYWSTSSVRKFICDLLDPLIVGDAPRNKRRRGIKGVLPWPPTKSLSRRVNPYHMGMRANFTARRQQAILPYMLARHSGVSPVPVAQSTTSAPSHE</sequence>
<reference evidence="2" key="1">
    <citation type="submission" date="2022-06" db="EMBL/GenBank/DDBJ databases">
        <authorList>
            <person name="Legendre M."/>
            <person name="Claverie J.-M."/>
            <person name="Alempic J.-M."/>
            <person name="Abergel C."/>
        </authorList>
    </citation>
    <scope>NUCLEOTIDE SEQUENCE</scope>
    <source>
        <strain evidence="2">Kuranda</strain>
    </source>
</reference>
<accession>A0AA95EEZ2</accession>
<dbReference type="Pfam" id="PF12937">
    <property type="entry name" value="F-box-like"/>
    <property type="match status" value="1"/>
</dbReference>
<evidence type="ECO:0000259" key="1">
    <source>
        <dbReference type="Pfam" id="PF12937"/>
    </source>
</evidence>
<dbReference type="InterPro" id="IPR036047">
    <property type="entry name" value="F-box-like_dom_sf"/>
</dbReference>
<protein>
    <submittedName>
        <fullName evidence="2">F-box domain-containing protein</fullName>
    </submittedName>
</protein>
<proteinExistence type="predicted"/>
<organism evidence="2 3">
    <name type="scientific">Pandoravirus kuranda</name>
    <dbReference type="NCBI Taxonomy" id="3019033"/>
    <lineage>
        <taxon>Viruses</taxon>
        <taxon>Pandoravirus</taxon>
    </lineage>
</organism>
<gene>
    <name evidence="2" type="ORF">pkur_cds_663</name>
</gene>
<evidence type="ECO:0000313" key="2">
    <source>
        <dbReference type="EMBL" id="WBR14837.1"/>
    </source>
</evidence>
<dbReference type="SUPFAM" id="SSF81383">
    <property type="entry name" value="F-box domain"/>
    <property type="match status" value="1"/>
</dbReference>
<dbReference type="InterPro" id="IPR001810">
    <property type="entry name" value="F-box_dom"/>
</dbReference>
<dbReference type="Proteomes" id="UP001185135">
    <property type="component" value="Segment"/>
</dbReference>